<dbReference type="Proteomes" id="UP000249828">
    <property type="component" value="Unassembled WGS sequence"/>
</dbReference>
<reference evidence="1 2" key="1">
    <citation type="submission" date="2017-11" db="EMBL/GenBank/DDBJ databases">
        <title>Draft genome sequence of Enterococcus plantarum TRW2 strain isolated from lettuce.</title>
        <authorList>
            <person name="Kim E.B."/>
            <person name="Marco M.L."/>
            <person name="Williams T.R."/>
            <person name="You I.H."/>
        </authorList>
    </citation>
    <scope>NUCLEOTIDE SEQUENCE [LARGE SCALE GENOMIC DNA]</scope>
    <source>
        <strain evidence="1 2">TRW2</strain>
    </source>
</reference>
<gene>
    <name evidence="1" type="ORF">CI088_01440</name>
</gene>
<dbReference type="Gene3D" id="1.25.40.400">
    <property type="match status" value="1"/>
</dbReference>
<dbReference type="InterPro" id="IPR011990">
    <property type="entry name" value="TPR-like_helical_dom_sf"/>
</dbReference>
<proteinExistence type="predicted"/>
<evidence type="ECO:0000313" key="2">
    <source>
        <dbReference type="Proteomes" id="UP000249828"/>
    </source>
</evidence>
<dbReference type="AlphaFoldDB" id="A0A2W3ZCM8"/>
<evidence type="ECO:0000313" key="1">
    <source>
        <dbReference type="EMBL" id="PZL77491.1"/>
    </source>
</evidence>
<organism evidence="1 2">
    <name type="scientific">Enterococcus plantarum</name>
    <dbReference type="NCBI Taxonomy" id="1077675"/>
    <lineage>
        <taxon>Bacteria</taxon>
        <taxon>Bacillati</taxon>
        <taxon>Bacillota</taxon>
        <taxon>Bacilli</taxon>
        <taxon>Lactobacillales</taxon>
        <taxon>Enterococcaceae</taxon>
        <taxon>Enterococcus</taxon>
    </lineage>
</organism>
<dbReference type="SUPFAM" id="SSF48452">
    <property type="entry name" value="TPR-like"/>
    <property type="match status" value="1"/>
</dbReference>
<name>A0A2W3ZCM8_9ENTE</name>
<dbReference type="EMBL" id="PIEU01000003">
    <property type="protein sequence ID" value="PZL77491.1"/>
    <property type="molecule type" value="Genomic_DNA"/>
</dbReference>
<dbReference type="RefSeq" id="WP_111246940.1">
    <property type="nucleotide sequence ID" value="NZ_PIEU01000003.1"/>
</dbReference>
<sequence length="98" mass="11881">MDYEKALEYVKLAEDQDPTYQSYYFRFDIQYHKNLALYLQKKDTKYIDIARNLISSIEEIQDIQTAKIFKQELNHLVDNPAYYKNNTDYDIVQIKEQN</sequence>
<accession>A0A2W3ZCM8</accession>
<comment type="caution">
    <text evidence="1">The sequence shown here is derived from an EMBL/GenBank/DDBJ whole genome shotgun (WGS) entry which is preliminary data.</text>
</comment>
<keyword evidence="2" id="KW-1185">Reference proteome</keyword>
<protein>
    <submittedName>
        <fullName evidence="1">Uncharacterized protein</fullName>
    </submittedName>
</protein>